<dbReference type="Proteomes" id="UP000024404">
    <property type="component" value="Unassembled WGS sequence"/>
</dbReference>
<sequence length="42" mass="5258">MDGKSEFPKMAHIKRIRELLRREATNMRERKKERKERFSLRV</sequence>
<dbReference type="EMBL" id="CMVM020000018">
    <property type="status" value="NOT_ANNOTATED_CDS"/>
    <property type="molecule type" value="Genomic_DNA"/>
</dbReference>
<accession>A0A8R1Y2Z6</accession>
<evidence type="ECO:0000313" key="1">
    <source>
        <dbReference type="EnsemblMetazoa" id="OVOC76.1"/>
    </source>
</evidence>
<evidence type="ECO:0000313" key="2">
    <source>
        <dbReference type="Proteomes" id="UP000024404"/>
    </source>
</evidence>
<reference evidence="1" key="2">
    <citation type="submission" date="2022-06" db="UniProtKB">
        <authorList>
            <consortium name="EnsemblMetazoa"/>
        </authorList>
    </citation>
    <scope>IDENTIFICATION</scope>
</reference>
<name>A0A8R1Y2Z6_ONCVO</name>
<proteinExistence type="predicted"/>
<dbReference type="AlphaFoldDB" id="A0A8R1Y2Z6"/>
<reference evidence="2" key="1">
    <citation type="submission" date="2013-10" db="EMBL/GenBank/DDBJ databases">
        <title>Genome sequencing of Onchocerca volvulus.</title>
        <authorList>
            <person name="Cotton J."/>
            <person name="Tsai J."/>
            <person name="Stanley E."/>
            <person name="Tracey A."/>
            <person name="Holroyd N."/>
            <person name="Lustigman S."/>
            <person name="Berriman M."/>
        </authorList>
    </citation>
    <scope>NUCLEOTIDE SEQUENCE</scope>
</reference>
<keyword evidence="2" id="KW-1185">Reference proteome</keyword>
<dbReference type="EnsemblMetazoa" id="OVOC76.1">
    <property type="protein sequence ID" value="OVOC76.1"/>
    <property type="gene ID" value="WBGene00236885"/>
</dbReference>
<protein>
    <submittedName>
        <fullName evidence="1">Uncharacterized protein</fullName>
    </submittedName>
</protein>
<organism evidence="1 2">
    <name type="scientific">Onchocerca volvulus</name>
    <dbReference type="NCBI Taxonomy" id="6282"/>
    <lineage>
        <taxon>Eukaryota</taxon>
        <taxon>Metazoa</taxon>
        <taxon>Ecdysozoa</taxon>
        <taxon>Nematoda</taxon>
        <taxon>Chromadorea</taxon>
        <taxon>Rhabditida</taxon>
        <taxon>Spirurina</taxon>
        <taxon>Spiruromorpha</taxon>
        <taxon>Filarioidea</taxon>
        <taxon>Onchocercidae</taxon>
        <taxon>Onchocerca</taxon>
    </lineage>
</organism>